<comment type="caution">
    <text evidence="8">Lacks conserved residue(s) required for the propagation of feature annotation.</text>
</comment>
<feature type="binding site" evidence="8">
    <location>
        <position position="153"/>
    </location>
    <ligand>
        <name>(R)-pantoate</name>
        <dbReference type="ChEBI" id="CHEBI:15980"/>
    </ligand>
</feature>
<feature type="binding site" evidence="8">
    <location>
        <begin position="147"/>
        <end position="150"/>
    </location>
    <ligand>
        <name>ATP</name>
        <dbReference type="ChEBI" id="CHEBI:30616"/>
    </ligand>
</feature>
<organism evidence="9 10">
    <name type="scientific">Reichenbachiella agarivorans</name>
    <dbReference type="NCBI Taxonomy" id="2979464"/>
    <lineage>
        <taxon>Bacteria</taxon>
        <taxon>Pseudomonadati</taxon>
        <taxon>Bacteroidota</taxon>
        <taxon>Cytophagia</taxon>
        <taxon>Cytophagales</taxon>
        <taxon>Reichenbachiellaceae</taxon>
        <taxon>Reichenbachiella</taxon>
    </lineage>
</organism>
<dbReference type="NCBIfam" id="TIGR00018">
    <property type="entry name" value="panC"/>
    <property type="match status" value="1"/>
</dbReference>
<dbReference type="InterPro" id="IPR042176">
    <property type="entry name" value="Pantoate_ligase_C"/>
</dbReference>
<feature type="binding site" evidence="8">
    <location>
        <position position="61"/>
    </location>
    <ligand>
        <name>beta-alanine</name>
        <dbReference type="ChEBI" id="CHEBI:57966"/>
    </ligand>
</feature>
<accession>A0ABY6CRH4</accession>
<evidence type="ECO:0000256" key="3">
    <source>
        <dbReference type="ARBA" id="ARBA00022598"/>
    </source>
</evidence>
<dbReference type="CDD" id="cd00560">
    <property type="entry name" value="PanC"/>
    <property type="match status" value="1"/>
</dbReference>
<evidence type="ECO:0000256" key="1">
    <source>
        <dbReference type="ARBA" id="ARBA00004990"/>
    </source>
</evidence>
<feature type="binding site" evidence="8">
    <location>
        <begin position="184"/>
        <end position="187"/>
    </location>
    <ligand>
        <name>ATP</name>
        <dbReference type="ChEBI" id="CHEBI:30616"/>
    </ligand>
</feature>
<dbReference type="SUPFAM" id="SSF52374">
    <property type="entry name" value="Nucleotidylyl transferase"/>
    <property type="match status" value="1"/>
</dbReference>
<dbReference type="HAMAP" id="MF_00158">
    <property type="entry name" value="PanC"/>
    <property type="match status" value="1"/>
</dbReference>
<comment type="subcellular location">
    <subcellularLocation>
        <location evidence="8">Cytoplasm</location>
    </subcellularLocation>
</comment>
<sequence>MKVIHSILELRSILKTQRLEGKSIGLVATMGALHQGHLSLLTHSVAQNDLTVCSIFVNPIQFNNPEDLKKYPRQEQKDLDMLREGNCDLVFIPSTDEMYEQTTMIQFNFGHLETVLEGEFRPGHFSGVGVVVSKLFNIIQPDRAYFGQKDLQQLAVIKRLTVELNFPVEVIGVPIMRESNGLAMSSRNLRLSDSEKETAAQLYQSMLKTKDLIASGVSFADAIENTKNEIMSLDNLNLEYLEIVASDTMKVLQNAHDTTDVSICAAAYVSGVRIIDNLYLKQKN</sequence>
<dbReference type="Gene3D" id="3.30.1300.10">
    <property type="entry name" value="Pantoate-beta-alanine ligase, C-terminal domain"/>
    <property type="match status" value="1"/>
</dbReference>
<reference evidence="9" key="1">
    <citation type="submission" date="2022-09" db="EMBL/GenBank/DDBJ databases">
        <title>Comparative genomics and taxonomic characterization of three novel marine species of genus Reichenbachiella exhibiting antioxidant and polysaccharide degradation activities.</title>
        <authorList>
            <person name="Muhammad N."/>
            <person name="Lee Y.-J."/>
            <person name="Ko J."/>
            <person name="Kim S.-G."/>
        </authorList>
    </citation>
    <scope>NUCLEOTIDE SEQUENCE</scope>
    <source>
        <strain evidence="9">BKB1-1</strain>
    </source>
</reference>
<comment type="subunit">
    <text evidence="8">Homodimer.</text>
</comment>
<comment type="function">
    <text evidence="8">Catalyzes the condensation of pantoate with beta-alanine in an ATP-dependent reaction via a pantoyl-adenylate intermediate.</text>
</comment>
<comment type="catalytic activity">
    <reaction evidence="7 8">
        <text>(R)-pantoate + beta-alanine + ATP = (R)-pantothenate + AMP + diphosphate + H(+)</text>
        <dbReference type="Rhea" id="RHEA:10912"/>
        <dbReference type="ChEBI" id="CHEBI:15378"/>
        <dbReference type="ChEBI" id="CHEBI:15980"/>
        <dbReference type="ChEBI" id="CHEBI:29032"/>
        <dbReference type="ChEBI" id="CHEBI:30616"/>
        <dbReference type="ChEBI" id="CHEBI:33019"/>
        <dbReference type="ChEBI" id="CHEBI:57966"/>
        <dbReference type="ChEBI" id="CHEBI:456215"/>
        <dbReference type="EC" id="6.3.2.1"/>
    </reaction>
</comment>
<feature type="binding site" evidence="8">
    <location>
        <position position="61"/>
    </location>
    <ligand>
        <name>(R)-pantoate</name>
        <dbReference type="ChEBI" id="CHEBI:15980"/>
    </ligand>
</feature>
<feature type="active site" description="Proton donor" evidence="8">
    <location>
        <position position="37"/>
    </location>
</feature>
<comment type="miscellaneous">
    <text evidence="8">The reaction proceeds by a bi uni uni bi ping pong mechanism.</text>
</comment>
<dbReference type="InterPro" id="IPR014729">
    <property type="entry name" value="Rossmann-like_a/b/a_fold"/>
</dbReference>
<proteinExistence type="inferred from homology"/>
<dbReference type="Proteomes" id="UP001065174">
    <property type="component" value="Chromosome"/>
</dbReference>
<keyword evidence="3 8" id="KW-0436">Ligase</keyword>
<evidence type="ECO:0000256" key="8">
    <source>
        <dbReference type="HAMAP-Rule" id="MF_00158"/>
    </source>
</evidence>
<comment type="similarity">
    <text evidence="2 8">Belongs to the pantothenate synthetase family.</text>
</comment>
<keyword evidence="4 8" id="KW-0566">Pantothenate biosynthesis</keyword>
<dbReference type="EMBL" id="CP106679">
    <property type="protein sequence ID" value="UXP33112.1"/>
    <property type="molecule type" value="Genomic_DNA"/>
</dbReference>
<gene>
    <name evidence="8 9" type="primary">panC</name>
    <name evidence="9" type="ORF">N6H18_03985</name>
</gene>
<dbReference type="GO" id="GO:0016874">
    <property type="term" value="F:ligase activity"/>
    <property type="evidence" value="ECO:0007669"/>
    <property type="project" value="UniProtKB-KW"/>
</dbReference>
<keyword evidence="8" id="KW-0963">Cytoplasm</keyword>
<protein>
    <recommendedName>
        <fullName evidence="8">Pantothenate synthetase</fullName>
        <shortName evidence="8">PS</shortName>
        <ecNumber evidence="8">6.3.2.1</ecNumber>
    </recommendedName>
    <alternativeName>
        <fullName evidence="8">Pantoate--beta-alanine ligase</fullName>
    </alternativeName>
    <alternativeName>
        <fullName evidence="8">Pantoate-activating enzyme</fullName>
    </alternativeName>
</protein>
<comment type="pathway">
    <text evidence="1 8">Cofactor biosynthesis; (R)-pantothenate biosynthesis; (R)-pantothenate from (R)-pantoate and beta-alanine: step 1/1.</text>
</comment>
<dbReference type="EC" id="6.3.2.1" evidence="8"/>
<evidence type="ECO:0000256" key="4">
    <source>
        <dbReference type="ARBA" id="ARBA00022655"/>
    </source>
</evidence>
<evidence type="ECO:0000256" key="5">
    <source>
        <dbReference type="ARBA" id="ARBA00022741"/>
    </source>
</evidence>
<evidence type="ECO:0000313" key="10">
    <source>
        <dbReference type="Proteomes" id="UP001065174"/>
    </source>
</evidence>
<dbReference type="PANTHER" id="PTHR21299:SF1">
    <property type="entry name" value="PANTOATE--BETA-ALANINE LIGASE"/>
    <property type="match status" value="1"/>
</dbReference>
<keyword evidence="10" id="KW-1185">Reference proteome</keyword>
<keyword evidence="6 8" id="KW-0067">ATP-binding</keyword>
<name>A0ABY6CRH4_9BACT</name>
<dbReference type="RefSeq" id="WP_262310541.1">
    <property type="nucleotide sequence ID" value="NZ_CP106679.1"/>
</dbReference>
<evidence type="ECO:0000256" key="7">
    <source>
        <dbReference type="ARBA" id="ARBA00048258"/>
    </source>
</evidence>
<dbReference type="Gene3D" id="3.40.50.620">
    <property type="entry name" value="HUPs"/>
    <property type="match status" value="1"/>
</dbReference>
<evidence type="ECO:0000256" key="2">
    <source>
        <dbReference type="ARBA" id="ARBA00009256"/>
    </source>
</evidence>
<dbReference type="Pfam" id="PF02569">
    <property type="entry name" value="Pantoate_ligase"/>
    <property type="match status" value="1"/>
</dbReference>
<feature type="binding site" evidence="8">
    <location>
        <begin position="30"/>
        <end position="37"/>
    </location>
    <ligand>
        <name>ATP</name>
        <dbReference type="ChEBI" id="CHEBI:30616"/>
    </ligand>
</feature>
<keyword evidence="5 8" id="KW-0547">Nucleotide-binding</keyword>
<evidence type="ECO:0000256" key="6">
    <source>
        <dbReference type="ARBA" id="ARBA00022840"/>
    </source>
</evidence>
<evidence type="ECO:0000313" key="9">
    <source>
        <dbReference type="EMBL" id="UXP33112.1"/>
    </source>
</evidence>
<dbReference type="PANTHER" id="PTHR21299">
    <property type="entry name" value="CYTIDYLATE KINASE/PANTOATE-BETA-ALANINE LIGASE"/>
    <property type="match status" value="1"/>
</dbReference>
<dbReference type="InterPro" id="IPR003721">
    <property type="entry name" value="Pantoate_ligase"/>
</dbReference>